<protein>
    <submittedName>
        <fullName evidence="2">Uncharacterized protein</fullName>
    </submittedName>
</protein>
<dbReference type="AlphaFoldDB" id="Q673T8"/>
<keyword evidence="1" id="KW-0812">Transmembrane</keyword>
<feature type="transmembrane region" description="Helical" evidence="1">
    <location>
        <begin position="535"/>
        <end position="556"/>
    </location>
</feature>
<accession>Q673T8</accession>
<feature type="transmembrane region" description="Helical" evidence="1">
    <location>
        <begin position="328"/>
        <end position="351"/>
    </location>
</feature>
<feature type="transmembrane region" description="Helical" evidence="1">
    <location>
        <begin position="358"/>
        <end position="378"/>
    </location>
</feature>
<sequence>MLILVTASSFSAAQSRTGFTGPGIHWEFPEEHHLFLAGTEDEPLILRNWPTVTGIPLGSAGFSKTSSTFSQNLVTLESAPVTEALLFVGNLTVDLYASLEAKSPICRQTNVVPGTPAGATTTFAVSLSWGGFSILDSAETNSVTMEESYTNAHHFSVEARDINVSLGPSDTFALSIDVRHDCVQSGVLWWGTFDARSGITLDGDLVDPQMALVIDSNRMARIEFTPISPWGGEDFSGQVLEIVGPMDDWNSMIHGFGQEDERIEHFETPHSYRIGEANRSVRTWSAEKPLESGKYMVDACFTLSDQNPADLCDIIAVLRFEVPEDPAVLLNSTWVAILIPLGVLVWLGAAIKEAMLPLPAYAVILVLALAAVGPAMSLPDIEANQPRIDGAAPAFALLEHGGDGSVSLADLLSESDAVVVGMFVPGSPNALRQANDFEMASSLIGTGASFVQIATGKGVNAVDLDVHAAMLNKSWPLLMDRSDSSVGRAFPSGASDAVIIIDAGGFVTTWQPGTLSSTEIAEAVKDASRGSGHTIFTPINLLWGTALLPLFVLAMPRERRYEEPDEPLVPGAGVLLTLLGAGAGFALWALPIALLSALGAGTFWLWIEVVLAALLAYHGIRTLLDGRIFSIDKISGLIHSRLPESYRGWRPAASFSDDVHLGLWVAWLIWLNTPDLVAQGVGSVARTGALGVILAMAMLAGLTLAAGLTVVFARLVIGITGPIPRTLGSLSVGIRPRAWGLASAIMGGWLLVSLVVGPVLGSL</sequence>
<proteinExistence type="predicted"/>
<name>Q673T8_9ARCH</name>
<keyword evidence="1" id="KW-0472">Membrane</keyword>
<reference evidence="2" key="1">
    <citation type="journal article" date="2004" name="Environ. Microbiol.">
        <title>Analysis of a genome fragment of a deep-sea uncultivated Group II euryarchaeote containing 16S rDNA, a spectinomycin-like operon and several energy metabolism genes.</title>
        <authorList>
            <person name="Moreira D."/>
            <person name="Rodriguez-Valera F."/>
            <person name="Lopez-Garcia P."/>
        </authorList>
    </citation>
    <scope>NUCLEOTIDE SEQUENCE</scope>
</reference>
<evidence type="ECO:0000313" key="2">
    <source>
        <dbReference type="EMBL" id="AAT10139.1"/>
    </source>
</evidence>
<feature type="transmembrane region" description="Helical" evidence="1">
    <location>
        <begin position="651"/>
        <end position="670"/>
    </location>
</feature>
<dbReference type="EMBL" id="AY534910">
    <property type="protein sequence ID" value="AAT10139.1"/>
    <property type="molecule type" value="Genomic_DNA"/>
</dbReference>
<evidence type="ECO:0000256" key="1">
    <source>
        <dbReference type="SAM" id="Phobius"/>
    </source>
</evidence>
<feature type="transmembrane region" description="Helical" evidence="1">
    <location>
        <begin position="594"/>
        <end position="617"/>
    </location>
</feature>
<feature type="transmembrane region" description="Helical" evidence="1">
    <location>
        <begin position="738"/>
        <end position="760"/>
    </location>
</feature>
<organism evidence="2">
    <name type="scientific">uncultured marine group II euryarchaeote DeepAnt-JyKC7</name>
    <dbReference type="NCBI Taxonomy" id="274855"/>
    <lineage>
        <taxon>Archaea</taxon>
        <taxon>Methanobacteriati</taxon>
        <taxon>Thermoplasmatota</taxon>
        <taxon>Candidatus Poseidoniia</taxon>
        <taxon>Candidatus Poseidoniales</taxon>
        <taxon>environmental samples</taxon>
    </lineage>
</organism>
<feature type="transmembrane region" description="Helical" evidence="1">
    <location>
        <begin position="568"/>
        <end position="588"/>
    </location>
</feature>
<feature type="transmembrane region" description="Helical" evidence="1">
    <location>
        <begin position="690"/>
        <end position="717"/>
    </location>
</feature>
<keyword evidence="1" id="KW-1133">Transmembrane helix</keyword>